<dbReference type="InterPro" id="IPR052353">
    <property type="entry name" value="Benzoxazolinone_Detox_Enz"/>
</dbReference>
<dbReference type="Pfam" id="PF03473">
    <property type="entry name" value="MOSC"/>
    <property type="match status" value="1"/>
</dbReference>
<dbReference type="SUPFAM" id="SSF54292">
    <property type="entry name" value="2Fe-2S ferredoxin-like"/>
    <property type="match status" value="1"/>
</dbReference>
<dbReference type="InterPro" id="IPR012675">
    <property type="entry name" value="Beta-grasp_dom_sf"/>
</dbReference>
<feature type="domain" description="MOSC" evidence="3">
    <location>
        <begin position="29"/>
        <end position="164"/>
    </location>
</feature>
<organism evidence="5 6">
    <name type="scientific">Mycolicibacterium vulneris</name>
    <dbReference type="NCBI Taxonomy" id="547163"/>
    <lineage>
        <taxon>Bacteria</taxon>
        <taxon>Bacillati</taxon>
        <taxon>Actinomycetota</taxon>
        <taxon>Actinomycetes</taxon>
        <taxon>Mycobacteriales</taxon>
        <taxon>Mycobacteriaceae</taxon>
        <taxon>Mycolicibacterium</taxon>
    </lineage>
</organism>
<dbReference type="SUPFAM" id="SSF63380">
    <property type="entry name" value="Riboflavin synthase domain-like"/>
    <property type="match status" value="1"/>
</dbReference>
<sequence length="567" mass="61525">MGTLVSVNVGSPKNVQWRDKTIHTGIWKTPVEGPVMARRLNLDGDGQGDLAGHGGEQRAVMVYQSESYAFWKAYLGRDDLQPGHFGENFTVTGLADDDVCIGDRYRIGAAEFEVTQPRVTCFRVGIRLDEPDMPNLLVSQHRPGFYFRVITEGHVRAGDDIVRTRRGRHELSVADVDALLYLPDRNLETLRKAVDVPALSPGWQQSFHDLLAARDGTAPAAPPIEPGWKGFRGLRVTQTRRESSQVLSIRLEADDRSSLPPALPGQYLTVKVTGAGEPAPLRSYSLSDDSSAGSYRISVKREDRGVVSRWLHAHIQPGSVIAAAAPRGDFYLIDDGDPVVLFSAGIGATPVLAMLHALSAAGSRRDIWWLHTTRNRESQSFADEVTALIASLPHARQCVFYTETQGRLRRESIAALGLPKNAAVYLCGPTQFMTEMRDGLTGIGFDPARIHSELFGALPAINPGIVEGGERKPSHRPVGPPGTGPAITFARSGLTVAWCPRYRSILDLAEACDVPTRFSCRSGVCHVCVTGVVAGSATYVQQPLEPPDDGSVLICSAAPETDLVLDL</sequence>
<accession>A0A1X2LBE2</accession>
<dbReference type="Gene3D" id="3.10.20.30">
    <property type="match status" value="1"/>
</dbReference>
<dbReference type="InterPro" id="IPR005163">
    <property type="entry name" value="Tri_helical_YiiM-like"/>
</dbReference>
<dbReference type="PANTHER" id="PTHR30212">
    <property type="entry name" value="PROTEIN YIIM"/>
    <property type="match status" value="1"/>
</dbReference>
<dbReference type="Proteomes" id="UP000242320">
    <property type="component" value="Unassembled WGS sequence"/>
</dbReference>
<keyword evidence="1" id="KW-0479">Metal-binding</keyword>
<dbReference type="Gene3D" id="2.40.33.20">
    <property type="entry name" value="PK beta-barrel domain-like"/>
    <property type="match status" value="1"/>
</dbReference>
<keyword evidence="1" id="KW-0001">2Fe-2S</keyword>
<reference evidence="5 6" key="1">
    <citation type="submission" date="2017-04" db="EMBL/GenBank/DDBJ databases">
        <title>The new phylogeny of genus Mycobacterium.</title>
        <authorList>
            <person name="Tortoli E."/>
            <person name="Trovato A."/>
            <person name="Cirillo D.M."/>
        </authorList>
    </citation>
    <scope>NUCLEOTIDE SEQUENCE [LARGE SCALE GENOMIC DNA]</scope>
    <source>
        <strain evidence="5 6">DSM 45247</strain>
    </source>
</reference>
<dbReference type="Pfam" id="PF00970">
    <property type="entry name" value="FAD_binding_6"/>
    <property type="match status" value="1"/>
</dbReference>
<dbReference type="CDD" id="cd06184">
    <property type="entry name" value="flavohem_like_fad_nad_binding"/>
    <property type="match status" value="1"/>
</dbReference>
<dbReference type="PANTHER" id="PTHR30212:SF2">
    <property type="entry name" value="PROTEIN YIIM"/>
    <property type="match status" value="1"/>
</dbReference>
<dbReference type="EMBL" id="NCXM01000004">
    <property type="protein sequence ID" value="OSC31294.1"/>
    <property type="molecule type" value="Genomic_DNA"/>
</dbReference>
<evidence type="ECO:0000256" key="1">
    <source>
        <dbReference type="ARBA" id="ARBA00022714"/>
    </source>
</evidence>
<keyword evidence="2" id="KW-0411">Iron-sulfur</keyword>
<dbReference type="InterPro" id="IPR017938">
    <property type="entry name" value="Riboflavin_synthase-like_b-brl"/>
</dbReference>
<dbReference type="SUPFAM" id="SSF52343">
    <property type="entry name" value="Ferredoxin reductase-like, C-terminal NADP-linked domain"/>
    <property type="match status" value="1"/>
</dbReference>
<proteinExistence type="predicted"/>
<dbReference type="OrthoDB" id="9801223at2"/>
<keyword evidence="6" id="KW-1185">Reference proteome</keyword>
<dbReference type="InterPro" id="IPR005302">
    <property type="entry name" value="MoCF_Sase_C"/>
</dbReference>
<gene>
    <name evidence="5" type="ORF">B8W69_05500</name>
</gene>
<dbReference type="Pfam" id="PF00175">
    <property type="entry name" value="NAD_binding_1"/>
    <property type="match status" value="1"/>
</dbReference>
<dbReference type="PROSITE" id="PS51384">
    <property type="entry name" value="FAD_FR"/>
    <property type="match status" value="1"/>
</dbReference>
<dbReference type="Pfam" id="PF03475">
    <property type="entry name" value="YiiM_3-alpha"/>
    <property type="match status" value="1"/>
</dbReference>
<dbReference type="RefSeq" id="WP_085288918.1">
    <property type="nucleotide sequence ID" value="NZ_NCXM01000004.1"/>
</dbReference>
<dbReference type="PRINTS" id="PR00409">
    <property type="entry name" value="PHDIOXRDTASE"/>
</dbReference>
<dbReference type="Gene3D" id="2.40.30.10">
    <property type="entry name" value="Translation factors"/>
    <property type="match status" value="1"/>
</dbReference>
<name>A0A1X2LBE2_9MYCO</name>
<evidence type="ECO:0000256" key="2">
    <source>
        <dbReference type="ARBA" id="ARBA00023014"/>
    </source>
</evidence>
<dbReference type="InterPro" id="IPR039261">
    <property type="entry name" value="FNR_nucleotide-bd"/>
</dbReference>
<evidence type="ECO:0000313" key="6">
    <source>
        <dbReference type="Proteomes" id="UP000242320"/>
    </source>
</evidence>
<comment type="caution">
    <text evidence="5">The sequence shown here is derived from an EMBL/GenBank/DDBJ whole genome shotgun (WGS) entry which is preliminary data.</text>
</comment>
<evidence type="ECO:0000259" key="4">
    <source>
        <dbReference type="PROSITE" id="PS51384"/>
    </source>
</evidence>
<protein>
    <submittedName>
        <fullName evidence="5">Sulfurase</fullName>
    </submittedName>
</protein>
<dbReference type="GO" id="GO:0030151">
    <property type="term" value="F:molybdenum ion binding"/>
    <property type="evidence" value="ECO:0007669"/>
    <property type="project" value="InterPro"/>
</dbReference>
<dbReference type="Pfam" id="PF00111">
    <property type="entry name" value="Fer2"/>
    <property type="match status" value="1"/>
</dbReference>
<dbReference type="GO" id="GO:0051537">
    <property type="term" value="F:2 iron, 2 sulfur cluster binding"/>
    <property type="evidence" value="ECO:0007669"/>
    <property type="project" value="UniProtKB-KW"/>
</dbReference>
<evidence type="ECO:0000259" key="3">
    <source>
        <dbReference type="PROSITE" id="PS51340"/>
    </source>
</evidence>
<dbReference type="InterPro" id="IPR036010">
    <property type="entry name" value="2Fe-2S_ferredoxin-like_sf"/>
</dbReference>
<keyword evidence="1" id="KW-0408">Iron</keyword>
<feature type="domain" description="FAD-binding FR-type" evidence="4">
    <location>
        <begin position="229"/>
        <end position="333"/>
    </location>
</feature>
<dbReference type="InterPro" id="IPR001433">
    <property type="entry name" value="OxRdtase_FAD/NAD-bd"/>
</dbReference>
<dbReference type="AlphaFoldDB" id="A0A1X2LBE2"/>
<evidence type="ECO:0000313" key="5">
    <source>
        <dbReference type="EMBL" id="OSC31294.1"/>
    </source>
</evidence>
<dbReference type="InterPro" id="IPR017927">
    <property type="entry name" value="FAD-bd_FR_type"/>
</dbReference>
<dbReference type="CDD" id="cd00207">
    <property type="entry name" value="fer2"/>
    <property type="match status" value="1"/>
</dbReference>
<dbReference type="SUPFAM" id="SSF50800">
    <property type="entry name" value="PK beta-barrel domain-like"/>
    <property type="match status" value="1"/>
</dbReference>
<dbReference type="Gene3D" id="3.40.50.80">
    <property type="entry name" value="Nucleotide-binding domain of ferredoxin-NADP reductase (FNR) module"/>
    <property type="match status" value="1"/>
</dbReference>
<dbReference type="PROSITE" id="PS51340">
    <property type="entry name" value="MOSC"/>
    <property type="match status" value="1"/>
</dbReference>
<dbReference type="InterPro" id="IPR001041">
    <property type="entry name" value="2Fe-2S_ferredoxin-type"/>
</dbReference>
<dbReference type="GO" id="GO:0030170">
    <property type="term" value="F:pyridoxal phosphate binding"/>
    <property type="evidence" value="ECO:0007669"/>
    <property type="project" value="InterPro"/>
</dbReference>
<dbReference type="InterPro" id="IPR011037">
    <property type="entry name" value="Pyrv_Knase-like_insert_dom_sf"/>
</dbReference>
<dbReference type="InterPro" id="IPR008333">
    <property type="entry name" value="Cbr1-like_FAD-bd_dom"/>
</dbReference>
<dbReference type="GO" id="GO:0016491">
    <property type="term" value="F:oxidoreductase activity"/>
    <property type="evidence" value="ECO:0007669"/>
    <property type="project" value="InterPro"/>
</dbReference>